<evidence type="ECO:0000313" key="2">
    <source>
        <dbReference type="EMBL" id="KAH6652779.1"/>
    </source>
</evidence>
<dbReference type="GeneID" id="70134812"/>
<proteinExistence type="predicted"/>
<dbReference type="CDD" id="cd05120">
    <property type="entry name" value="APH_ChoK_like"/>
    <property type="match status" value="1"/>
</dbReference>
<feature type="domain" description="Aminoglycoside phosphotransferase" evidence="1">
    <location>
        <begin position="52"/>
        <end position="242"/>
    </location>
</feature>
<dbReference type="AlphaFoldDB" id="A0A9P8UIH0"/>
<dbReference type="SUPFAM" id="SSF56112">
    <property type="entry name" value="Protein kinase-like (PK-like)"/>
    <property type="match status" value="1"/>
</dbReference>
<dbReference type="PANTHER" id="PTHR21310:SF55">
    <property type="entry name" value="AMINOGLYCOSIDE PHOSPHOTRANSFERASE DOMAIN-CONTAINING PROTEIN"/>
    <property type="match status" value="1"/>
</dbReference>
<accession>A0A9P8UIH0</accession>
<comment type="caution">
    <text evidence="2">The sequence shown here is derived from an EMBL/GenBank/DDBJ whole genome shotgun (WGS) entry which is preliminary data.</text>
</comment>
<dbReference type="Pfam" id="PF01636">
    <property type="entry name" value="APH"/>
    <property type="match status" value="1"/>
</dbReference>
<dbReference type="EMBL" id="JAGPXC010000005">
    <property type="protein sequence ID" value="KAH6652779.1"/>
    <property type="molecule type" value="Genomic_DNA"/>
</dbReference>
<dbReference type="RefSeq" id="XP_045957056.1">
    <property type="nucleotide sequence ID" value="XM_046105921.1"/>
</dbReference>
<keyword evidence="3" id="KW-1185">Reference proteome</keyword>
<sequence>MESKSCNDGAFSRFLIICAFQFGTQRYIRQMLNYPSHVVFVLKYCIKSTPFTTLAEANTMQFVINHTSIPVPKIYCAFEHAGRTYIVTERIVGQNLARGWLQRPEASKARILEQLKSVVTQLRGIEPPQDVGVANVNGGPIYDQRLPKKSKWGPFKTIQDFHKELRNGVETEDLRDPLLVAGLSELISFHNKSWPTSVFTHGDLSSLNVLTRDDDIVGVIDWETAGWMPPYWEYTSAWNVNPQNRFWQEEVDKFLTPMPYELEMEKIRRKYFGDF</sequence>
<dbReference type="InterPro" id="IPR051678">
    <property type="entry name" value="AGP_Transferase"/>
</dbReference>
<dbReference type="Proteomes" id="UP000758603">
    <property type="component" value="Unassembled WGS sequence"/>
</dbReference>
<evidence type="ECO:0000259" key="1">
    <source>
        <dbReference type="Pfam" id="PF01636"/>
    </source>
</evidence>
<protein>
    <submittedName>
        <fullName evidence="2">Kinase-like domain-containing protein</fullName>
    </submittedName>
</protein>
<evidence type="ECO:0000313" key="3">
    <source>
        <dbReference type="Proteomes" id="UP000758603"/>
    </source>
</evidence>
<keyword evidence="2" id="KW-0418">Kinase</keyword>
<dbReference type="InterPro" id="IPR002575">
    <property type="entry name" value="Aminoglycoside_PTrfase"/>
</dbReference>
<dbReference type="InterPro" id="IPR011009">
    <property type="entry name" value="Kinase-like_dom_sf"/>
</dbReference>
<organism evidence="2 3">
    <name type="scientific">Truncatella angustata</name>
    <dbReference type="NCBI Taxonomy" id="152316"/>
    <lineage>
        <taxon>Eukaryota</taxon>
        <taxon>Fungi</taxon>
        <taxon>Dikarya</taxon>
        <taxon>Ascomycota</taxon>
        <taxon>Pezizomycotina</taxon>
        <taxon>Sordariomycetes</taxon>
        <taxon>Xylariomycetidae</taxon>
        <taxon>Amphisphaeriales</taxon>
        <taxon>Sporocadaceae</taxon>
        <taxon>Truncatella</taxon>
    </lineage>
</organism>
<dbReference type="GO" id="GO:0016301">
    <property type="term" value="F:kinase activity"/>
    <property type="evidence" value="ECO:0007669"/>
    <property type="project" value="UniProtKB-KW"/>
</dbReference>
<keyword evidence="2" id="KW-0808">Transferase</keyword>
<dbReference type="PANTHER" id="PTHR21310">
    <property type="entry name" value="AMINOGLYCOSIDE PHOSPHOTRANSFERASE-RELATED-RELATED"/>
    <property type="match status" value="1"/>
</dbReference>
<gene>
    <name evidence="2" type="ORF">BKA67DRAFT_646804</name>
</gene>
<name>A0A9P8UIH0_9PEZI</name>
<dbReference type="OrthoDB" id="8300194at2759"/>
<dbReference type="Gene3D" id="3.90.1200.10">
    <property type="match status" value="1"/>
</dbReference>
<reference evidence="2" key="1">
    <citation type="journal article" date="2021" name="Nat. Commun.">
        <title>Genetic determinants of endophytism in the Arabidopsis root mycobiome.</title>
        <authorList>
            <person name="Mesny F."/>
            <person name="Miyauchi S."/>
            <person name="Thiergart T."/>
            <person name="Pickel B."/>
            <person name="Atanasova L."/>
            <person name="Karlsson M."/>
            <person name="Huettel B."/>
            <person name="Barry K.W."/>
            <person name="Haridas S."/>
            <person name="Chen C."/>
            <person name="Bauer D."/>
            <person name="Andreopoulos W."/>
            <person name="Pangilinan J."/>
            <person name="LaButti K."/>
            <person name="Riley R."/>
            <person name="Lipzen A."/>
            <person name="Clum A."/>
            <person name="Drula E."/>
            <person name="Henrissat B."/>
            <person name="Kohler A."/>
            <person name="Grigoriev I.V."/>
            <person name="Martin F.M."/>
            <person name="Hacquard S."/>
        </authorList>
    </citation>
    <scope>NUCLEOTIDE SEQUENCE</scope>
    <source>
        <strain evidence="2">MPI-SDFR-AT-0073</strain>
    </source>
</reference>